<sequence length="64" mass="7361">MIYVFEGYTKLRCRELCLSLLTTVNSSSQVYNFLCFGPFWLLFMVCFRTAARSLAKMTSLSGLM</sequence>
<name>A0ACB7GTJ3_MANES</name>
<accession>A0ACB7GTJ3</accession>
<organism evidence="1 2">
    <name type="scientific">Manihot esculenta</name>
    <name type="common">Cassava</name>
    <name type="synonym">Jatropha manihot</name>
    <dbReference type="NCBI Taxonomy" id="3983"/>
    <lineage>
        <taxon>Eukaryota</taxon>
        <taxon>Viridiplantae</taxon>
        <taxon>Streptophyta</taxon>
        <taxon>Embryophyta</taxon>
        <taxon>Tracheophyta</taxon>
        <taxon>Spermatophyta</taxon>
        <taxon>Magnoliopsida</taxon>
        <taxon>eudicotyledons</taxon>
        <taxon>Gunneridae</taxon>
        <taxon>Pentapetalae</taxon>
        <taxon>rosids</taxon>
        <taxon>fabids</taxon>
        <taxon>Malpighiales</taxon>
        <taxon>Euphorbiaceae</taxon>
        <taxon>Crotonoideae</taxon>
        <taxon>Manihoteae</taxon>
        <taxon>Manihot</taxon>
    </lineage>
</organism>
<comment type="caution">
    <text evidence="1">The sequence shown here is derived from an EMBL/GenBank/DDBJ whole genome shotgun (WGS) entry which is preliminary data.</text>
</comment>
<keyword evidence="2" id="KW-1185">Reference proteome</keyword>
<evidence type="ECO:0000313" key="1">
    <source>
        <dbReference type="EMBL" id="KAG8643627.1"/>
    </source>
</evidence>
<dbReference type="EMBL" id="CM004397">
    <property type="protein sequence ID" value="KAG8643627.1"/>
    <property type="molecule type" value="Genomic_DNA"/>
</dbReference>
<gene>
    <name evidence="1" type="ORF">MANES_11G054050v8</name>
</gene>
<evidence type="ECO:0000313" key="2">
    <source>
        <dbReference type="Proteomes" id="UP000091857"/>
    </source>
</evidence>
<dbReference type="Proteomes" id="UP000091857">
    <property type="component" value="Chromosome 11"/>
</dbReference>
<protein>
    <submittedName>
        <fullName evidence="1">Uncharacterized protein</fullName>
    </submittedName>
</protein>
<reference evidence="2" key="1">
    <citation type="journal article" date="2016" name="Nat. Biotechnol.">
        <title>Sequencing wild and cultivated cassava and related species reveals extensive interspecific hybridization and genetic diversity.</title>
        <authorList>
            <person name="Bredeson J.V."/>
            <person name="Lyons J.B."/>
            <person name="Prochnik S.E."/>
            <person name="Wu G.A."/>
            <person name="Ha C.M."/>
            <person name="Edsinger-Gonzales E."/>
            <person name="Grimwood J."/>
            <person name="Schmutz J."/>
            <person name="Rabbi I.Y."/>
            <person name="Egesi C."/>
            <person name="Nauluvula P."/>
            <person name="Lebot V."/>
            <person name="Ndunguru J."/>
            <person name="Mkamilo G."/>
            <person name="Bart R.S."/>
            <person name="Setter T.L."/>
            <person name="Gleadow R.M."/>
            <person name="Kulakow P."/>
            <person name="Ferguson M.E."/>
            <person name="Rounsley S."/>
            <person name="Rokhsar D.S."/>
        </authorList>
    </citation>
    <scope>NUCLEOTIDE SEQUENCE [LARGE SCALE GENOMIC DNA]</scope>
    <source>
        <strain evidence="2">cv. AM560-2</strain>
    </source>
</reference>
<proteinExistence type="predicted"/>